<dbReference type="Proteomes" id="UP000555564">
    <property type="component" value="Unassembled WGS sequence"/>
</dbReference>
<keyword evidence="2" id="KW-1185">Reference proteome</keyword>
<organism evidence="1 2">
    <name type="scientific">Sphaerisporangium rubeum</name>
    <dbReference type="NCBI Taxonomy" id="321317"/>
    <lineage>
        <taxon>Bacteria</taxon>
        <taxon>Bacillati</taxon>
        <taxon>Actinomycetota</taxon>
        <taxon>Actinomycetes</taxon>
        <taxon>Streptosporangiales</taxon>
        <taxon>Streptosporangiaceae</taxon>
        <taxon>Sphaerisporangium</taxon>
    </lineage>
</organism>
<evidence type="ECO:0000313" key="1">
    <source>
        <dbReference type="EMBL" id="MBB6476468.1"/>
    </source>
</evidence>
<gene>
    <name evidence="1" type="ORF">BJ992_005899</name>
</gene>
<reference evidence="1 2" key="1">
    <citation type="submission" date="2020-08" db="EMBL/GenBank/DDBJ databases">
        <title>Sequencing the genomes of 1000 actinobacteria strains.</title>
        <authorList>
            <person name="Klenk H.-P."/>
        </authorList>
    </citation>
    <scope>NUCLEOTIDE SEQUENCE [LARGE SCALE GENOMIC DNA]</scope>
    <source>
        <strain evidence="1 2">DSM 44936</strain>
    </source>
</reference>
<sequence length="71" mass="7904">MSTFPQWLRVIVAALIALPLLVVVLAFVPALALSVALPKERRDWLLEVLDRFVEWVKAIFSGSAKAENEDA</sequence>
<protein>
    <submittedName>
        <fullName evidence="1">Uncharacterized protein</fullName>
    </submittedName>
</protein>
<accession>A0A7X0IK82</accession>
<dbReference type="EMBL" id="JACHIU010000001">
    <property type="protein sequence ID" value="MBB6476468.1"/>
    <property type="molecule type" value="Genomic_DNA"/>
</dbReference>
<dbReference type="RefSeq" id="WP_184986528.1">
    <property type="nucleotide sequence ID" value="NZ_BAAALO010000059.1"/>
</dbReference>
<evidence type="ECO:0000313" key="2">
    <source>
        <dbReference type="Proteomes" id="UP000555564"/>
    </source>
</evidence>
<name>A0A7X0IK82_9ACTN</name>
<dbReference type="AlphaFoldDB" id="A0A7X0IK82"/>
<proteinExistence type="predicted"/>
<comment type="caution">
    <text evidence="1">The sequence shown here is derived from an EMBL/GenBank/DDBJ whole genome shotgun (WGS) entry which is preliminary data.</text>
</comment>